<feature type="region of interest" description="Disordered" evidence="5">
    <location>
        <begin position="1"/>
        <end position="32"/>
    </location>
</feature>
<sequence length="200" mass="22781">MTSSFLISNQELATSTSTSSSESKRKKRRKIDTSIVIKNTNQSENQQTKSQTEWKSVSEHNIYASKLVDALRRRTSDSTVRETADRVLAHSAKGRSRWSRAIMTNRLKLQMKMVKHKNKRKNSKLATTKRSKKLIRTPVKKRLLAVQEKARDLSRLVPGCRKITFPNLLEEVSDYICALEMQVRTMAALTGLLTSSTQSI</sequence>
<feature type="compositionally biased region" description="Polar residues" evidence="5">
    <location>
        <begin position="1"/>
        <end position="13"/>
    </location>
</feature>
<dbReference type="Proteomes" id="UP001237642">
    <property type="component" value="Unassembled WGS sequence"/>
</dbReference>
<evidence type="ECO:0000256" key="1">
    <source>
        <dbReference type="ARBA" id="ARBA00004123"/>
    </source>
</evidence>
<dbReference type="PANTHER" id="PTHR33124:SF12">
    <property type="entry name" value="TRANSCRIPTION FACTOR BHLH148"/>
    <property type="match status" value="1"/>
</dbReference>
<dbReference type="GO" id="GO:0006355">
    <property type="term" value="P:regulation of DNA-templated transcription"/>
    <property type="evidence" value="ECO:0007669"/>
    <property type="project" value="InterPro"/>
</dbReference>
<dbReference type="GO" id="GO:0005634">
    <property type="term" value="C:nucleus"/>
    <property type="evidence" value="ECO:0007669"/>
    <property type="project" value="UniProtKB-SubCell"/>
</dbReference>
<gene>
    <name evidence="6" type="ORF">POM88_001454</name>
</gene>
<dbReference type="PANTHER" id="PTHR33124">
    <property type="entry name" value="TRANSCRIPTION FACTOR IBH1-LIKE 1"/>
    <property type="match status" value="1"/>
</dbReference>
<reference evidence="6" key="1">
    <citation type="submission" date="2023-02" db="EMBL/GenBank/DDBJ databases">
        <title>Genome of toxic invasive species Heracleum sosnowskyi carries increased number of genes despite the absence of recent whole-genome duplications.</title>
        <authorList>
            <person name="Schelkunov M."/>
            <person name="Shtratnikova V."/>
            <person name="Makarenko M."/>
            <person name="Klepikova A."/>
            <person name="Omelchenko D."/>
            <person name="Novikova G."/>
            <person name="Obukhova E."/>
            <person name="Bogdanov V."/>
            <person name="Penin A."/>
            <person name="Logacheva M."/>
        </authorList>
    </citation>
    <scope>NUCLEOTIDE SEQUENCE</scope>
    <source>
        <strain evidence="6">Hsosn_3</strain>
        <tissue evidence="6">Leaf</tissue>
    </source>
</reference>
<evidence type="ECO:0000256" key="2">
    <source>
        <dbReference type="ARBA" id="ARBA00023015"/>
    </source>
</evidence>
<name>A0AAD8JE76_9APIA</name>
<dbReference type="InterPro" id="IPR044549">
    <property type="entry name" value="bHLH_AtIBH1-like"/>
</dbReference>
<evidence type="ECO:0000313" key="6">
    <source>
        <dbReference type="EMBL" id="KAK1401849.1"/>
    </source>
</evidence>
<evidence type="ECO:0000256" key="3">
    <source>
        <dbReference type="ARBA" id="ARBA00023163"/>
    </source>
</evidence>
<proteinExistence type="predicted"/>
<protein>
    <submittedName>
        <fullName evidence="6">Transcription factor</fullName>
    </submittedName>
</protein>
<keyword evidence="4" id="KW-0539">Nucleus</keyword>
<keyword evidence="2" id="KW-0805">Transcription regulation</keyword>
<evidence type="ECO:0000256" key="4">
    <source>
        <dbReference type="ARBA" id="ARBA00023242"/>
    </source>
</evidence>
<keyword evidence="7" id="KW-1185">Reference proteome</keyword>
<reference evidence="6" key="2">
    <citation type="submission" date="2023-05" db="EMBL/GenBank/DDBJ databases">
        <authorList>
            <person name="Schelkunov M.I."/>
        </authorList>
    </citation>
    <scope>NUCLEOTIDE SEQUENCE</scope>
    <source>
        <strain evidence="6">Hsosn_3</strain>
        <tissue evidence="6">Leaf</tissue>
    </source>
</reference>
<comment type="caution">
    <text evidence="6">The sequence shown here is derived from an EMBL/GenBank/DDBJ whole genome shotgun (WGS) entry which is preliminary data.</text>
</comment>
<dbReference type="AlphaFoldDB" id="A0AAD8JE76"/>
<comment type="subcellular location">
    <subcellularLocation>
        <location evidence="1">Nucleus</location>
    </subcellularLocation>
</comment>
<dbReference type="CDD" id="cd11444">
    <property type="entry name" value="bHLH_AtIBH1_like"/>
    <property type="match status" value="1"/>
</dbReference>
<organism evidence="6 7">
    <name type="scientific">Heracleum sosnowskyi</name>
    <dbReference type="NCBI Taxonomy" id="360622"/>
    <lineage>
        <taxon>Eukaryota</taxon>
        <taxon>Viridiplantae</taxon>
        <taxon>Streptophyta</taxon>
        <taxon>Embryophyta</taxon>
        <taxon>Tracheophyta</taxon>
        <taxon>Spermatophyta</taxon>
        <taxon>Magnoliopsida</taxon>
        <taxon>eudicotyledons</taxon>
        <taxon>Gunneridae</taxon>
        <taxon>Pentapetalae</taxon>
        <taxon>asterids</taxon>
        <taxon>campanulids</taxon>
        <taxon>Apiales</taxon>
        <taxon>Apiaceae</taxon>
        <taxon>Apioideae</taxon>
        <taxon>apioid superclade</taxon>
        <taxon>Tordylieae</taxon>
        <taxon>Tordyliinae</taxon>
        <taxon>Heracleum</taxon>
    </lineage>
</organism>
<accession>A0AAD8JE76</accession>
<dbReference type="InterPro" id="IPR044660">
    <property type="entry name" value="IBH1-like"/>
</dbReference>
<evidence type="ECO:0000313" key="7">
    <source>
        <dbReference type="Proteomes" id="UP001237642"/>
    </source>
</evidence>
<dbReference type="EMBL" id="JAUIZM010000001">
    <property type="protein sequence ID" value="KAK1401849.1"/>
    <property type="molecule type" value="Genomic_DNA"/>
</dbReference>
<evidence type="ECO:0000256" key="5">
    <source>
        <dbReference type="SAM" id="MobiDB-lite"/>
    </source>
</evidence>
<keyword evidence="3" id="KW-0804">Transcription</keyword>